<accession>A0A5C6QT77</accession>
<evidence type="ECO:0008006" key="5">
    <source>
        <dbReference type="Google" id="ProtNLM"/>
    </source>
</evidence>
<sequence length="416" mass="45240">MNIKNIFTLTLLAGALSACGSDSKTAPAPTVAPIPAPIKPTTPITPPTATVNDLGISAIPESLKSMYTAALKFDRHTKVDTPNGGAINILAQDGITDYQIVRARNILQHYLTDLPASVYGADKSAVANKIAASGSVLLLLNGVDDGTNAASELDGQPLYYGEMQVEGGNWYINQNYEHRDASFEEILHFVHDNGIGVDQNPSFNGALPEYQADIRAAQITALSGKLWAWPASQASWITELTAENSLSQEYLASVIDTYYGLWGAFDSPYGMWGMYIAKTRDDLATKDPAGSAIMDNKFFHPYLTYNARIDGSFVGDFSLRFSTSLSYTNHSQYLKDVTLTGENESNVVVNQLNNNITGNSVVNTVIFSGPSSEYQITRDNDQVTVKDLQDNRDGLNTLTDIEKMRFTDTTMDVPSA</sequence>
<protein>
    <recommendedName>
        <fullName evidence="5">Lipoprotein</fullName>
    </recommendedName>
</protein>
<feature type="compositionally biased region" description="Pro residues" evidence="1">
    <location>
        <begin position="30"/>
        <end position="45"/>
    </location>
</feature>
<evidence type="ECO:0000313" key="4">
    <source>
        <dbReference type="Proteomes" id="UP000321822"/>
    </source>
</evidence>
<dbReference type="RefSeq" id="WP_146782747.1">
    <property type="nucleotide sequence ID" value="NZ_VOLT01000001.1"/>
</dbReference>
<reference evidence="3 4" key="1">
    <citation type="submission" date="2019-07" db="EMBL/GenBank/DDBJ databases">
        <title>Genomes of sea-ice associated Colwellia species.</title>
        <authorList>
            <person name="Bowman J.P."/>
        </authorList>
    </citation>
    <scope>NUCLEOTIDE SEQUENCE [LARGE SCALE GENOMIC DNA]</scope>
    <source>
        <strain evidence="3 4">ACAM 459</strain>
    </source>
</reference>
<dbReference type="Proteomes" id="UP000321822">
    <property type="component" value="Unassembled WGS sequence"/>
</dbReference>
<comment type="caution">
    <text evidence="3">The sequence shown here is derived from an EMBL/GenBank/DDBJ whole genome shotgun (WGS) entry which is preliminary data.</text>
</comment>
<feature type="chain" id="PRO_5022840365" description="Lipoprotein" evidence="2">
    <location>
        <begin position="21"/>
        <end position="416"/>
    </location>
</feature>
<evidence type="ECO:0000256" key="2">
    <source>
        <dbReference type="SAM" id="SignalP"/>
    </source>
</evidence>
<name>A0A5C6QT77_9GAMM</name>
<organism evidence="3 4">
    <name type="scientific">Colwellia demingiae</name>
    <dbReference type="NCBI Taxonomy" id="89401"/>
    <lineage>
        <taxon>Bacteria</taxon>
        <taxon>Pseudomonadati</taxon>
        <taxon>Pseudomonadota</taxon>
        <taxon>Gammaproteobacteria</taxon>
        <taxon>Alteromonadales</taxon>
        <taxon>Colwelliaceae</taxon>
        <taxon>Colwellia</taxon>
    </lineage>
</organism>
<keyword evidence="2" id="KW-0732">Signal</keyword>
<dbReference type="AlphaFoldDB" id="A0A5C6QT77"/>
<dbReference type="OrthoDB" id="1490937at2"/>
<evidence type="ECO:0000256" key="1">
    <source>
        <dbReference type="SAM" id="MobiDB-lite"/>
    </source>
</evidence>
<dbReference type="PROSITE" id="PS51257">
    <property type="entry name" value="PROKAR_LIPOPROTEIN"/>
    <property type="match status" value="1"/>
</dbReference>
<evidence type="ECO:0000313" key="3">
    <source>
        <dbReference type="EMBL" id="TWX72007.1"/>
    </source>
</evidence>
<proteinExistence type="predicted"/>
<feature type="signal peptide" evidence="2">
    <location>
        <begin position="1"/>
        <end position="20"/>
    </location>
</feature>
<feature type="region of interest" description="Disordered" evidence="1">
    <location>
        <begin position="25"/>
        <end position="45"/>
    </location>
</feature>
<dbReference type="EMBL" id="VOLT01000001">
    <property type="protein sequence ID" value="TWX72007.1"/>
    <property type="molecule type" value="Genomic_DNA"/>
</dbReference>
<gene>
    <name evidence="3" type="ORF">ESZ36_01900</name>
</gene>
<keyword evidence="4" id="KW-1185">Reference proteome</keyword>